<dbReference type="InterPro" id="IPR018297">
    <property type="entry name" value="A/G_cyclase_CS"/>
</dbReference>
<evidence type="ECO:0000259" key="8">
    <source>
        <dbReference type="PROSITE" id="PS50125"/>
    </source>
</evidence>
<dbReference type="CDD" id="cd07302">
    <property type="entry name" value="CHD"/>
    <property type="match status" value="1"/>
</dbReference>
<evidence type="ECO:0000256" key="3">
    <source>
        <dbReference type="ARBA" id="ARBA00022741"/>
    </source>
</evidence>
<comment type="caution">
    <text evidence="9">The sequence shown here is derived from an EMBL/GenBank/DDBJ whole genome shotgun (WGS) entry which is preliminary data.</text>
</comment>
<feature type="domain" description="Guanylate cyclase" evidence="8">
    <location>
        <begin position="25"/>
        <end position="163"/>
    </location>
</feature>
<proteinExistence type="inferred from homology"/>
<accession>A0A1Y2CEE8</accession>
<gene>
    <name evidence="9" type="ORF">BCR33DRAFT_659625</name>
</gene>
<evidence type="ECO:0000313" key="9">
    <source>
        <dbReference type="EMBL" id="ORY44675.1"/>
    </source>
</evidence>
<dbReference type="GO" id="GO:0007168">
    <property type="term" value="P:receptor guanylyl cyclase signaling pathway"/>
    <property type="evidence" value="ECO:0007669"/>
    <property type="project" value="TreeGrafter"/>
</dbReference>
<keyword evidence="4" id="KW-1133">Transmembrane helix</keyword>
<dbReference type="PROSITE" id="PS00452">
    <property type="entry name" value="GUANYLATE_CYCLASE_1"/>
    <property type="match status" value="1"/>
</dbReference>
<dbReference type="AlphaFoldDB" id="A0A1Y2CEE8"/>
<dbReference type="InterPro" id="IPR029787">
    <property type="entry name" value="Nucleotide_cyclase"/>
</dbReference>
<protein>
    <submittedName>
        <fullName evidence="9">Adenylyl cyclase</fullName>
    </submittedName>
</protein>
<evidence type="ECO:0000256" key="1">
    <source>
        <dbReference type="ARBA" id="ARBA00004370"/>
    </source>
</evidence>
<dbReference type="OrthoDB" id="60033at2759"/>
<keyword evidence="3" id="KW-0547">Nucleotide-binding</keyword>
<keyword evidence="6 7" id="KW-0456">Lyase</keyword>
<dbReference type="PANTHER" id="PTHR11920">
    <property type="entry name" value="GUANYLYL CYCLASE"/>
    <property type="match status" value="1"/>
</dbReference>
<dbReference type="EMBL" id="MCGO01000021">
    <property type="protein sequence ID" value="ORY44675.1"/>
    <property type="molecule type" value="Genomic_DNA"/>
</dbReference>
<evidence type="ECO:0000313" key="10">
    <source>
        <dbReference type="Proteomes" id="UP000193642"/>
    </source>
</evidence>
<evidence type="ECO:0000256" key="7">
    <source>
        <dbReference type="RuleBase" id="RU000405"/>
    </source>
</evidence>
<dbReference type="InterPro" id="IPR001054">
    <property type="entry name" value="A/G_cyclase"/>
</dbReference>
<evidence type="ECO:0000256" key="5">
    <source>
        <dbReference type="ARBA" id="ARBA00023136"/>
    </source>
</evidence>
<organism evidence="9 10">
    <name type="scientific">Rhizoclosmatium globosum</name>
    <dbReference type="NCBI Taxonomy" id="329046"/>
    <lineage>
        <taxon>Eukaryota</taxon>
        <taxon>Fungi</taxon>
        <taxon>Fungi incertae sedis</taxon>
        <taxon>Chytridiomycota</taxon>
        <taxon>Chytridiomycota incertae sedis</taxon>
        <taxon>Chytridiomycetes</taxon>
        <taxon>Chytridiales</taxon>
        <taxon>Chytriomycetaceae</taxon>
        <taxon>Rhizoclosmatium</taxon>
    </lineage>
</organism>
<name>A0A1Y2CEE8_9FUNG</name>
<dbReference type="GO" id="GO:0004383">
    <property type="term" value="F:guanylate cyclase activity"/>
    <property type="evidence" value="ECO:0007669"/>
    <property type="project" value="TreeGrafter"/>
</dbReference>
<dbReference type="GO" id="GO:0035556">
    <property type="term" value="P:intracellular signal transduction"/>
    <property type="evidence" value="ECO:0007669"/>
    <property type="project" value="InterPro"/>
</dbReference>
<dbReference type="GO" id="GO:0001653">
    <property type="term" value="F:peptide receptor activity"/>
    <property type="evidence" value="ECO:0007669"/>
    <property type="project" value="TreeGrafter"/>
</dbReference>
<dbReference type="PROSITE" id="PS50125">
    <property type="entry name" value="GUANYLATE_CYCLASE_2"/>
    <property type="match status" value="1"/>
</dbReference>
<evidence type="ECO:0000256" key="4">
    <source>
        <dbReference type="ARBA" id="ARBA00022989"/>
    </source>
</evidence>
<dbReference type="InterPro" id="IPR050401">
    <property type="entry name" value="Cyclic_nucleotide_synthase"/>
</dbReference>
<keyword evidence="2" id="KW-0812">Transmembrane</keyword>
<dbReference type="GO" id="GO:0005886">
    <property type="term" value="C:plasma membrane"/>
    <property type="evidence" value="ECO:0007669"/>
    <property type="project" value="TreeGrafter"/>
</dbReference>
<evidence type="ECO:0000256" key="2">
    <source>
        <dbReference type="ARBA" id="ARBA00022692"/>
    </source>
</evidence>
<dbReference type="PANTHER" id="PTHR11920:SF335">
    <property type="entry name" value="GUANYLATE CYCLASE"/>
    <property type="match status" value="1"/>
</dbReference>
<dbReference type="Proteomes" id="UP000193642">
    <property type="component" value="Unassembled WGS sequence"/>
</dbReference>
<reference evidence="9 10" key="1">
    <citation type="submission" date="2016-07" db="EMBL/GenBank/DDBJ databases">
        <title>Pervasive Adenine N6-methylation of Active Genes in Fungi.</title>
        <authorList>
            <consortium name="DOE Joint Genome Institute"/>
            <person name="Mondo S.J."/>
            <person name="Dannebaum R.O."/>
            <person name="Kuo R.C."/>
            <person name="Labutti K."/>
            <person name="Haridas S."/>
            <person name="Kuo A."/>
            <person name="Salamov A."/>
            <person name="Ahrendt S.R."/>
            <person name="Lipzen A."/>
            <person name="Sullivan W."/>
            <person name="Andreopoulos W.B."/>
            <person name="Clum A."/>
            <person name="Lindquist E."/>
            <person name="Daum C."/>
            <person name="Ramamoorthy G.K."/>
            <person name="Gryganskyi A."/>
            <person name="Culley D."/>
            <person name="Magnuson J.K."/>
            <person name="James T.Y."/>
            <person name="O'Malley M.A."/>
            <person name="Stajich J.E."/>
            <person name="Spatafora J.W."/>
            <person name="Visel A."/>
            <person name="Grigoriev I.V."/>
        </authorList>
    </citation>
    <scope>NUCLEOTIDE SEQUENCE [LARGE SCALE GENOMIC DNA]</scope>
    <source>
        <strain evidence="9 10">JEL800</strain>
    </source>
</reference>
<evidence type="ECO:0000256" key="6">
    <source>
        <dbReference type="ARBA" id="ARBA00023239"/>
    </source>
</evidence>
<dbReference type="Gene3D" id="3.30.70.1230">
    <property type="entry name" value="Nucleotide cyclase"/>
    <property type="match status" value="1"/>
</dbReference>
<dbReference type="GO" id="GO:0004016">
    <property type="term" value="F:adenylate cyclase activity"/>
    <property type="evidence" value="ECO:0007669"/>
    <property type="project" value="TreeGrafter"/>
</dbReference>
<keyword evidence="5" id="KW-0472">Membrane</keyword>
<dbReference type="SUPFAM" id="SSF55073">
    <property type="entry name" value="Nucleotide cyclase"/>
    <property type="match status" value="1"/>
</dbReference>
<comment type="similarity">
    <text evidence="7">Belongs to the adenylyl cyclase class-4/guanylyl cyclase family.</text>
</comment>
<dbReference type="GO" id="GO:0000166">
    <property type="term" value="F:nucleotide binding"/>
    <property type="evidence" value="ECO:0007669"/>
    <property type="project" value="UniProtKB-KW"/>
</dbReference>
<dbReference type="Pfam" id="PF00211">
    <property type="entry name" value="Guanylate_cyc"/>
    <property type="match status" value="1"/>
</dbReference>
<dbReference type="SMART" id="SM00044">
    <property type="entry name" value="CYCc"/>
    <property type="match status" value="1"/>
</dbReference>
<keyword evidence="10" id="KW-1185">Reference proteome</keyword>
<sequence>MLPAHIMEQMELGVQPEPEQFNCVTLFFTDIFEFKKLVGAIPPVKILQLLNVLYTKFDEIIAKYPQLYKVETVSDTYMVAAGLSASQEKNNLEVAECTVQALRCCLELQRLVTSLDLREIVGDHNVMLRIGIHSGIINAGIIGTKMSRYCLFGDTVNTASRMCTTGEASRIQVSSQTIQVLGEDDSFEFEVRGDIEVKGKGKMRTYWLLD</sequence>
<dbReference type="FunFam" id="3.30.70.1230:FF:000030">
    <property type="entry name" value="Si:ch211-215j19.12"/>
    <property type="match status" value="1"/>
</dbReference>
<dbReference type="STRING" id="329046.A0A1Y2CEE8"/>
<comment type="subcellular location">
    <subcellularLocation>
        <location evidence="1">Membrane</location>
    </subcellularLocation>
</comment>